<dbReference type="OrthoDB" id="4420358at2"/>
<feature type="transmembrane region" description="Helical" evidence="1">
    <location>
        <begin position="60"/>
        <end position="82"/>
    </location>
</feature>
<protein>
    <recommendedName>
        <fullName evidence="4">ABC transporter permease</fullName>
    </recommendedName>
</protein>
<evidence type="ECO:0000256" key="1">
    <source>
        <dbReference type="SAM" id="Phobius"/>
    </source>
</evidence>
<feature type="transmembrane region" description="Helical" evidence="1">
    <location>
        <begin position="20"/>
        <end position="40"/>
    </location>
</feature>
<feature type="transmembrane region" description="Helical" evidence="1">
    <location>
        <begin position="229"/>
        <end position="248"/>
    </location>
</feature>
<evidence type="ECO:0008006" key="4">
    <source>
        <dbReference type="Google" id="ProtNLM"/>
    </source>
</evidence>
<dbReference type="AlphaFoldDB" id="A0A0B5D542"/>
<feature type="transmembrane region" description="Helical" evidence="1">
    <location>
        <begin position="149"/>
        <end position="170"/>
    </location>
</feature>
<dbReference type="STRING" id="1223515.B842_11465"/>
<dbReference type="RefSeq" id="WP_040086835.1">
    <property type="nucleotide sequence ID" value="NZ_BCSU01000001.1"/>
</dbReference>
<sequence length="253" mass="28025">MFLNILAAEFTKLRTTASFWWTTLLFILIGLGWAALTGSTTLPAEGGFPTLWASATATTVYLIGFPVLMIQAVMIVTTEYRYHVQSATYMAVPRRWTVALAKLLLYAAFAAALTFVVVVVGFYLAKWLAPASAGEMFRPFRDAAAQEIMWVYPAAAAMLVMISQGVALLLRQTAGTVALMLIWFMGLEAVFRLIPRVGHRIGSYLPFENLRSFLTDHPLEEVPWDIHGAGAYFLLWAAVAWVLGVVVLQRRDA</sequence>
<reference evidence="2 3" key="1">
    <citation type="submission" date="2013-04" db="EMBL/GenBank/DDBJ databases">
        <title>Complete genome sequence of Corynebacterium humireducens DSM 45392(T), isolated from a wastewater-fed microbial fuel cell.</title>
        <authorList>
            <person name="Ruckert C."/>
            <person name="Albersmeier A."/>
            <person name="Kalinowski J."/>
        </authorList>
    </citation>
    <scope>NUCLEOTIDE SEQUENCE [LARGE SCALE GENOMIC DNA]</scope>
    <source>
        <strain evidence="3">MFC-5</strain>
    </source>
</reference>
<dbReference type="Proteomes" id="UP000031524">
    <property type="component" value="Chromosome"/>
</dbReference>
<accession>A0A0B5D542</accession>
<keyword evidence="3" id="KW-1185">Reference proteome</keyword>
<dbReference type="KEGG" id="chm:B842_11465"/>
<feature type="transmembrane region" description="Helical" evidence="1">
    <location>
        <begin position="103"/>
        <end position="129"/>
    </location>
</feature>
<evidence type="ECO:0000313" key="3">
    <source>
        <dbReference type="Proteomes" id="UP000031524"/>
    </source>
</evidence>
<keyword evidence="1" id="KW-0472">Membrane</keyword>
<dbReference type="HOGENOM" id="CLU_051674_2_0_11"/>
<proteinExistence type="predicted"/>
<evidence type="ECO:0000313" key="2">
    <source>
        <dbReference type="EMBL" id="AJE34140.1"/>
    </source>
</evidence>
<keyword evidence="1" id="KW-0812">Transmembrane</keyword>
<organism evidence="2 3">
    <name type="scientific">Corynebacterium humireducens NBRC 106098 = DSM 45392</name>
    <dbReference type="NCBI Taxonomy" id="1223515"/>
    <lineage>
        <taxon>Bacteria</taxon>
        <taxon>Bacillati</taxon>
        <taxon>Actinomycetota</taxon>
        <taxon>Actinomycetes</taxon>
        <taxon>Mycobacteriales</taxon>
        <taxon>Corynebacteriaceae</taxon>
        <taxon>Corynebacterium</taxon>
    </lineage>
</organism>
<gene>
    <name evidence="2" type="ORF">B842_11465</name>
</gene>
<name>A0A0B5D542_9CORY</name>
<feature type="transmembrane region" description="Helical" evidence="1">
    <location>
        <begin position="177"/>
        <end position="194"/>
    </location>
</feature>
<keyword evidence="1" id="KW-1133">Transmembrane helix</keyword>
<dbReference type="EMBL" id="CP005286">
    <property type="protein sequence ID" value="AJE34140.1"/>
    <property type="molecule type" value="Genomic_DNA"/>
</dbReference>